<keyword evidence="2" id="KW-1003">Cell membrane</keyword>
<accession>A0A645C3W7</accession>
<proteinExistence type="predicted"/>
<evidence type="ECO:0000256" key="6">
    <source>
        <dbReference type="SAM" id="Phobius"/>
    </source>
</evidence>
<feature type="transmembrane region" description="Helical" evidence="6">
    <location>
        <begin position="141"/>
        <end position="160"/>
    </location>
</feature>
<evidence type="ECO:0000256" key="3">
    <source>
        <dbReference type="ARBA" id="ARBA00022692"/>
    </source>
</evidence>
<feature type="transmembrane region" description="Helical" evidence="6">
    <location>
        <begin position="33"/>
        <end position="57"/>
    </location>
</feature>
<comment type="caution">
    <text evidence="7">The sequence shown here is derived from an EMBL/GenBank/DDBJ whole genome shotgun (WGS) entry which is preliminary data.</text>
</comment>
<name>A0A645C3W7_9ZZZZ</name>
<dbReference type="PANTHER" id="PTHR30250">
    <property type="entry name" value="PST FAMILY PREDICTED COLANIC ACID TRANSPORTER"/>
    <property type="match status" value="1"/>
</dbReference>
<evidence type="ECO:0000313" key="7">
    <source>
        <dbReference type="EMBL" id="MPM68654.1"/>
    </source>
</evidence>
<dbReference type="AlphaFoldDB" id="A0A645C3W7"/>
<dbReference type="PANTHER" id="PTHR30250:SF11">
    <property type="entry name" value="O-ANTIGEN TRANSPORTER-RELATED"/>
    <property type="match status" value="1"/>
</dbReference>
<protein>
    <recommendedName>
        <fullName evidence="8">Polysaccharide biosynthesis protein C-terminal domain-containing protein</fullName>
    </recommendedName>
</protein>
<evidence type="ECO:0000256" key="5">
    <source>
        <dbReference type="ARBA" id="ARBA00023136"/>
    </source>
</evidence>
<keyword evidence="4 6" id="KW-1133">Transmembrane helix</keyword>
<dbReference type="GO" id="GO:0005886">
    <property type="term" value="C:plasma membrane"/>
    <property type="evidence" value="ECO:0007669"/>
    <property type="project" value="UniProtKB-SubCell"/>
</dbReference>
<evidence type="ECO:0000256" key="1">
    <source>
        <dbReference type="ARBA" id="ARBA00004651"/>
    </source>
</evidence>
<dbReference type="EMBL" id="VSSQ01022379">
    <property type="protein sequence ID" value="MPM68654.1"/>
    <property type="molecule type" value="Genomic_DNA"/>
</dbReference>
<keyword evidence="5 6" id="KW-0472">Membrane</keyword>
<comment type="subcellular location">
    <subcellularLocation>
        <location evidence="1">Cell membrane</location>
        <topology evidence="1">Multi-pass membrane protein</topology>
    </subcellularLocation>
</comment>
<reference evidence="7" key="1">
    <citation type="submission" date="2019-08" db="EMBL/GenBank/DDBJ databases">
        <authorList>
            <person name="Kucharzyk K."/>
            <person name="Murdoch R.W."/>
            <person name="Higgins S."/>
            <person name="Loffler F."/>
        </authorList>
    </citation>
    <scope>NUCLEOTIDE SEQUENCE</scope>
</reference>
<dbReference type="InterPro" id="IPR050833">
    <property type="entry name" value="Poly_Biosynth_Transport"/>
</dbReference>
<feature type="transmembrane region" description="Helical" evidence="6">
    <location>
        <begin position="106"/>
        <end position="129"/>
    </location>
</feature>
<feature type="transmembrane region" description="Helical" evidence="6">
    <location>
        <begin position="166"/>
        <end position="188"/>
    </location>
</feature>
<evidence type="ECO:0008006" key="8">
    <source>
        <dbReference type="Google" id="ProtNLM"/>
    </source>
</evidence>
<evidence type="ECO:0000256" key="4">
    <source>
        <dbReference type="ARBA" id="ARBA00022989"/>
    </source>
</evidence>
<keyword evidence="3 6" id="KW-0812">Transmembrane</keyword>
<organism evidence="7">
    <name type="scientific">bioreactor metagenome</name>
    <dbReference type="NCBI Taxonomy" id="1076179"/>
    <lineage>
        <taxon>unclassified sequences</taxon>
        <taxon>metagenomes</taxon>
        <taxon>ecological metagenomes</taxon>
    </lineage>
</organism>
<evidence type="ECO:0000256" key="2">
    <source>
        <dbReference type="ARBA" id="ARBA00022475"/>
    </source>
</evidence>
<sequence>MLKHSAFAVVATGVIDNLDLLLAKHYLSDYETGILAGANRIALLLSVVSGALASVLFPRVAKYHDQPNLKRFLQKALLLTLFLLPTFFFVKPFAPLLIHYSIGPEYLAGSAALELLLTAGILTIMSVPYIAPFYAFRSNRYFSIAASLQLLIIFLGNWLYLPQYGLMASAVTRLIAKAALLLFTLLALRHNWRKEFVKK</sequence>
<feature type="transmembrane region" description="Helical" evidence="6">
    <location>
        <begin position="77"/>
        <end position="100"/>
    </location>
</feature>
<gene>
    <name evidence="7" type="ORF">SDC9_115588</name>
</gene>